<protein>
    <recommendedName>
        <fullName evidence="9">ABC transmembrane type-1 domain-containing protein</fullName>
    </recommendedName>
</protein>
<keyword evidence="4" id="KW-0547">Nucleotide-binding</keyword>
<evidence type="ECO:0000256" key="5">
    <source>
        <dbReference type="ARBA" id="ARBA00022840"/>
    </source>
</evidence>
<dbReference type="SUPFAM" id="SSF52540">
    <property type="entry name" value="P-loop containing nucleoside triphosphate hydrolases"/>
    <property type="match status" value="1"/>
</dbReference>
<feature type="transmembrane region" description="Helical" evidence="8">
    <location>
        <begin position="167"/>
        <end position="186"/>
    </location>
</feature>
<feature type="transmembrane region" description="Helical" evidence="8">
    <location>
        <begin position="455"/>
        <end position="473"/>
    </location>
</feature>
<evidence type="ECO:0000256" key="8">
    <source>
        <dbReference type="SAM" id="Phobius"/>
    </source>
</evidence>
<feature type="domain" description="ABC transmembrane type-1" evidence="9">
    <location>
        <begin position="317"/>
        <end position="596"/>
    </location>
</feature>
<keyword evidence="3 8" id="KW-0812">Transmembrane</keyword>
<dbReference type="InterPro" id="IPR011527">
    <property type="entry name" value="ABC1_TM_dom"/>
</dbReference>
<feature type="transmembrane region" description="Helical" evidence="8">
    <location>
        <begin position="37"/>
        <end position="55"/>
    </location>
</feature>
<dbReference type="GO" id="GO:0016020">
    <property type="term" value="C:membrane"/>
    <property type="evidence" value="ECO:0007669"/>
    <property type="project" value="UniProtKB-SubCell"/>
</dbReference>
<keyword evidence="7 8" id="KW-0472">Membrane</keyword>
<dbReference type="CDD" id="cd18579">
    <property type="entry name" value="ABC_6TM_ABCC_D1"/>
    <property type="match status" value="1"/>
</dbReference>
<evidence type="ECO:0000256" key="3">
    <source>
        <dbReference type="ARBA" id="ARBA00022692"/>
    </source>
</evidence>
<feature type="transmembrane region" description="Helical" evidence="8">
    <location>
        <begin position="198"/>
        <end position="219"/>
    </location>
</feature>
<dbReference type="GO" id="GO:0016887">
    <property type="term" value="F:ATP hydrolysis activity"/>
    <property type="evidence" value="ECO:0007669"/>
    <property type="project" value="InterPro"/>
</dbReference>
<dbReference type="Pfam" id="PF00005">
    <property type="entry name" value="ABC_tran"/>
    <property type="match status" value="1"/>
</dbReference>
<keyword evidence="5" id="KW-0067">ATP-binding</keyword>
<dbReference type="AlphaFoldDB" id="A0AAV5DMA8"/>
<dbReference type="Proteomes" id="UP001054889">
    <property type="component" value="Unassembled WGS sequence"/>
</dbReference>
<dbReference type="InterPro" id="IPR044746">
    <property type="entry name" value="ABCC_6TM_D1"/>
</dbReference>
<dbReference type="Pfam" id="PF00664">
    <property type="entry name" value="ABC_membrane"/>
    <property type="match status" value="1"/>
</dbReference>
<dbReference type="SUPFAM" id="SSF90123">
    <property type="entry name" value="ABC transporter transmembrane region"/>
    <property type="match status" value="1"/>
</dbReference>
<keyword evidence="11" id="KW-1185">Reference proteome</keyword>
<comment type="subcellular location">
    <subcellularLocation>
        <location evidence="1">Membrane</location>
        <topology evidence="1">Multi-pass membrane protein</topology>
    </subcellularLocation>
</comment>
<evidence type="ECO:0000256" key="7">
    <source>
        <dbReference type="ARBA" id="ARBA00023136"/>
    </source>
</evidence>
<reference evidence="10" key="2">
    <citation type="submission" date="2021-12" db="EMBL/GenBank/DDBJ databases">
        <title>Resequencing data analysis of finger millet.</title>
        <authorList>
            <person name="Hatakeyama M."/>
            <person name="Aluri S."/>
            <person name="Balachadran M.T."/>
            <person name="Sivarajan S.R."/>
            <person name="Poveda L."/>
            <person name="Shimizu-Inatsugi R."/>
            <person name="Schlapbach R."/>
            <person name="Sreeman S.M."/>
            <person name="Shimizu K.K."/>
        </authorList>
    </citation>
    <scope>NUCLEOTIDE SEQUENCE</scope>
</reference>
<reference evidence="10" key="1">
    <citation type="journal article" date="2018" name="DNA Res.">
        <title>Multiple hybrid de novo genome assembly of finger millet, an orphan allotetraploid crop.</title>
        <authorList>
            <person name="Hatakeyama M."/>
            <person name="Aluri S."/>
            <person name="Balachadran M.T."/>
            <person name="Sivarajan S.R."/>
            <person name="Patrignani A."/>
            <person name="Gruter S."/>
            <person name="Poveda L."/>
            <person name="Shimizu-Inatsugi R."/>
            <person name="Baeten J."/>
            <person name="Francoijs K.J."/>
            <person name="Nataraja K.N."/>
            <person name="Reddy Y.A.N."/>
            <person name="Phadnis S."/>
            <person name="Ravikumar R.L."/>
            <person name="Schlapbach R."/>
            <person name="Sreeman S.M."/>
            <person name="Shimizu K.K."/>
        </authorList>
    </citation>
    <scope>NUCLEOTIDE SEQUENCE</scope>
</reference>
<dbReference type="Gene3D" id="1.20.1560.10">
    <property type="entry name" value="ABC transporter type 1, transmembrane domain"/>
    <property type="match status" value="1"/>
</dbReference>
<dbReference type="EMBL" id="BQKI01000021">
    <property type="protein sequence ID" value="GJN12103.1"/>
    <property type="molecule type" value="Genomic_DNA"/>
</dbReference>
<name>A0AAV5DMA8_ELECO</name>
<evidence type="ECO:0000256" key="6">
    <source>
        <dbReference type="ARBA" id="ARBA00022989"/>
    </source>
</evidence>
<dbReference type="InterPro" id="IPR027417">
    <property type="entry name" value="P-loop_NTPase"/>
</dbReference>
<gene>
    <name evidence="10" type="primary">ga30352</name>
    <name evidence="10" type="ORF">PR202_ga30352</name>
</gene>
<dbReference type="GO" id="GO:0140359">
    <property type="term" value="F:ABC-type transporter activity"/>
    <property type="evidence" value="ECO:0007669"/>
    <property type="project" value="InterPro"/>
</dbReference>
<comment type="caution">
    <text evidence="10">The sequence shown here is derived from an EMBL/GenBank/DDBJ whole genome shotgun (WGS) entry which is preliminary data.</text>
</comment>
<feature type="transmembrane region" description="Helical" evidence="8">
    <location>
        <begin position="98"/>
        <end position="122"/>
    </location>
</feature>
<organism evidence="10 11">
    <name type="scientific">Eleusine coracana subsp. coracana</name>
    <dbReference type="NCBI Taxonomy" id="191504"/>
    <lineage>
        <taxon>Eukaryota</taxon>
        <taxon>Viridiplantae</taxon>
        <taxon>Streptophyta</taxon>
        <taxon>Embryophyta</taxon>
        <taxon>Tracheophyta</taxon>
        <taxon>Spermatophyta</taxon>
        <taxon>Magnoliopsida</taxon>
        <taxon>Liliopsida</taxon>
        <taxon>Poales</taxon>
        <taxon>Poaceae</taxon>
        <taxon>PACMAD clade</taxon>
        <taxon>Chloridoideae</taxon>
        <taxon>Cynodonteae</taxon>
        <taxon>Eleusininae</taxon>
        <taxon>Eleusine</taxon>
    </lineage>
</organism>
<keyword evidence="2" id="KW-0813">Transport</keyword>
<dbReference type="PANTHER" id="PTHR24223:SF230">
    <property type="entry name" value="OS04G0209300 PROTEIN"/>
    <property type="match status" value="1"/>
</dbReference>
<evidence type="ECO:0000259" key="9">
    <source>
        <dbReference type="PROSITE" id="PS50929"/>
    </source>
</evidence>
<evidence type="ECO:0000256" key="1">
    <source>
        <dbReference type="ARBA" id="ARBA00004141"/>
    </source>
</evidence>
<accession>A0AAV5DMA8</accession>
<dbReference type="InterPro" id="IPR050173">
    <property type="entry name" value="ABC_transporter_C-like"/>
</dbReference>
<evidence type="ECO:0000256" key="2">
    <source>
        <dbReference type="ARBA" id="ARBA00022448"/>
    </source>
</evidence>
<feature type="transmembrane region" description="Helical" evidence="8">
    <location>
        <begin position="306"/>
        <end position="333"/>
    </location>
</feature>
<evidence type="ECO:0000256" key="4">
    <source>
        <dbReference type="ARBA" id="ARBA00022741"/>
    </source>
</evidence>
<dbReference type="GO" id="GO:0005524">
    <property type="term" value="F:ATP binding"/>
    <property type="evidence" value="ECO:0007669"/>
    <property type="project" value="UniProtKB-KW"/>
</dbReference>
<dbReference type="PANTHER" id="PTHR24223">
    <property type="entry name" value="ATP-BINDING CASSETTE SUB-FAMILY C"/>
    <property type="match status" value="1"/>
</dbReference>
<dbReference type="FunFam" id="1.20.1560.10:FF:000003">
    <property type="entry name" value="ABC transporter C family member 10"/>
    <property type="match status" value="1"/>
</dbReference>
<keyword evidence="6 8" id="KW-1133">Transmembrane helix</keyword>
<sequence length="711" mass="75438">MALPWWLGTTACSPPPRAGSVADLLAFAFLSPCPQRLLLGAVDLAFVATSLVLAFRCRRLRCGDDSSGAGAAPEREALLLLHLKPSAPPARALLSGHAAALGTSAVLAAASAVLFVLALLRLPPSTLPWRAAESAFLAAHAVAHAAAALTVVVSWRGGADVTTHLRVFWLGSALGAALASASAAARGAAGSLLLPDDALAFTALLLSLPLAYVAVAGTFTPRRDASAGEGEAEEDDHATTPYAAASFLSRAAFSWVHPLISKGYASGSLTADDVPPVSAAHRAQASHALFSSNWPPGSSSRHPVGVALWLSFWPQLILTAFLGLAQMAAMYVGPSLIDKFVAFIRRGGDLTEGLRLVLILLVGKACQTLSSHHYNFQGQLLGMRIRGALQTALYRKSLRLSAAARRAHGAGAIVNYLQVDANMVSSAMHGLHGLWLMPLQIATALLLLYSHLGAAVLVTLAVIAGVTVLTAFANKLNLDYQLKFFQVRDKRVKAVTEILNHMRVIKLQAWEETFGSKVRGLRDDEVGWLRRIMLFMCASNVVFSSAPLAMTVLVFGIYLAAGGDLDAGKVFTATAFFSMLDEPMRNFPQTIVSSMQALVSLGRLNKFLTDAEIDDAAVERIQQGDVAVKVEGGVFAWDREEEPVLKGVDVEVRKGQLAAVVGTVGSGKSSLLSCIMGEMHKISGKVSVRIIISTYNFSSMSKVEFDNSHFV</sequence>
<dbReference type="Gene3D" id="3.40.50.300">
    <property type="entry name" value="P-loop containing nucleotide triphosphate hydrolases"/>
    <property type="match status" value="1"/>
</dbReference>
<evidence type="ECO:0000313" key="11">
    <source>
        <dbReference type="Proteomes" id="UP001054889"/>
    </source>
</evidence>
<feature type="transmembrane region" description="Helical" evidence="8">
    <location>
        <begin position="532"/>
        <end position="561"/>
    </location>
</feature>
<evidence type="ECO:0000313" key="10">
    <source>
        <dbReference type="EMBL" id="GJN12103.1"/>
    </source>
</evidence>
<dbReference type="PROSITE" id="PS50929">
    <property type="entry name" value="ABC_TM1F"/>
    <property type="match status" value="1"/>
</dbReference>
<proteinExistence type="predicted"/>
<dbReference type="InterPro" id="IPR036640">
    <property type="entry name" value="ABC1_TM_sf"/>
</dbReference>
<feature type="transmembrane region" description="Helical" evidence="8">
    <location>
        <begin position="134"/>
        <end position="155"/>
    </location>
</feature>
<dbReference type="InterPro" id="IPR003439">
    <property type="entry name" value="ABC_transporter-like_ATP-bd"/>
</dbReference>